<evidence type="ECO:0000313" key="3">
    <source>
        <dbReference type="Proteomes" id="UP000315647"/>
    </source>
</evidence>
<proteinExistence type="predicted"/>
<evidence type="ECO:0000256" key="1">
    <source>
        <dbReference type="SAM" id="Phobius"/>
    </source>
</evidence>
<sequence>MCWRNVAVMRNKIITALIGLPVLCVVFIALWSLLKPRHLLPLATGTCLNAEITETDSLLAVGYNRTLYEFKGPAYSDPSVLYTAQSRLISVGSLRNSPIKIVVGDRDGWLYFPGTHVDPIQVSGGMVLACAIISEKGSSRATIVAAGHDGIQDYGWGGNVCILSYQNKAVEIRKNYKFEWTPNNLCIARKSKALIVGCERNEFVHISLNTDQRQTIRVKGGTDQCVLSHDESLLAIVEYQSVSVRRVSHLEKVIARIEVSGNYSRICWHPTEPDVLIIAEPEAGIKLLNVSNNGVQFVENTDFVRPVLIWMPKEQKSAYILDRDWSLVNIQL</sequence>
<dbReference type="Proteomes" id="UP000315647">
    <property type="component" value="Chromosome"/>
</dbReference>
<protein>
    <recommendedName>
        <fullName evidence="4">WD domain, G-beta repeat</fullName>
    </recommendedName>
</protein>
<feature type="transmembrane region" description="Helical" evidence="1">
    <location>
        <begin position="12"/>
        <end position="34"/>
    </location>
</feature>
<organism evidence="2 3">
    <name type="scientific">Gimesia panareensis</name>
    <dbReference type="NCBI Taxonomy" id="2527978"/>
    <lineage>
        <taxon>Bacteria</taxon>
        <taxon>Pseudomonadati</taxon>
        <taxon>Planctomycetota</taxon>
        <taxon>Planctomycetia</taxon>
        <taxon>Planctomycetales</taxon>
        <taxon>Planctomycetaceae</taxon>
        <taxon>Gimesia</taxon>
    </lineage>
</organism>
<keyword evidence="1" id="KW-0472">Membrane</keyword>
<keyword evidence="1" id="KW-0812">Transmembrane</keyword>
<dbReference type="SUPFAM" id="SSF69322">
    <property type="entry name" value="Tricorn protease domain 2"/>
    <property type="match status" value="1"/>
</dbReference>
<keyword evidence="3" id="KW-1185">Reference proteome</keyword>
<evidence type="ECO:0008006" key="4">
    <source>
        <dbReference type="Google" id="ProtNLM"/>
    </source>
</evidence>
<dbReference type="EMBL" id="CP037421">
    <property type="protein sequence ID" value="QDT25106.1"/>
    <property type="molecule type" value="Genomic_DNA"/>
</dbReference>
<evidence type="ECO:0000313" key="2">
    <source>
        <dbReference type="EMBL" id="QDT25106.1"/>
    </source>
</evidence>
<accession>A0A517Q0I3</accession>
<keyword evidence="1" id="KW-1133">Transmembrane helix</keyword>
<reference evidence="2 3" key="1">
    <citation type="submission" date="2019-03" db="EMBL/GenBank/DDBJ databases">
        <title>Deep-cultivation of Planctomycetes and their phenomic and genomic characterization uncovers novel biology.</title>
        <authorList>
            <person name="Wiegand S."/>
            <person name="Jogler M."/>
            <person name="Boedeker C."/>
            <person name="Pinto D."/>
            <person name="Vollmers J."/>
            <person name="Rivas-Marin E."/>
            <person name="Kohn T."/>
            <person name="Peeters S.H."/>
            <person name="Heuer A."/>
            <person name="Rast P."/>
            <person name="Oberbeckmann S."/>
            <person name="Bunk B."/>
            <person name="Jeske O."/>
            <person name="Meyerdierks A."/>
            <person name="Storesund J.E."/>
            <person name="Kallscheuer N."/>
            <person name="Luecker S."/>
            <person name="Lage O.M."/>
            <person name="Pohl T."/>
            <person name="Merkel B.J."/>
            <person name="Hornburger P."/>
            <person name="Mueller R.-W."/>
            <person name="Bruemmer F."/>
            <person name="Labrenz M."/>
            <person name="Spormann A.M."/>
            <person name="Op den Camp H."/>
            <person name="Overmann J."/>
            <person name="Amann R."/>
            <person name="Jetten M.S.M."/>
            <person name="Mascher T."/>
            <person name="Medema M.H."/>
            <person name="Devos D.P."/>
            <person name="Kaster A.-K."/>
            <person name="Ovreas L."/>
            <person name="Rohde M."/>
            <person name="Galperin M.Y."/>
            <person name="Jogler C."/>
        </authorList>
    </citation>
    <scope>NUCLEOTIDE SEQUENCE [LARGE SCALE GENOMIC DNA]</scope>
    <source>
        <strain evidence="2 3">Enr10</strain>
    </source>
</reference>
<name>A0A517Q0I3_9PLAN</name>
<dbReference type="AlphaFoldDB" id="A0A517Q0I3"/>
<gene>
    <name evidence="2" type="ORF">Enr10x_04000</name>
</gene>